<dbReference type="KEGG" id="dti:Desti_3298"/>
<organism evidence="2 3">
    <name type="scientific">Desulfomonile tiedjei (strain ATCC 49306 / DSM 6799 / DCB-1)</name>
    <dbReference type="NCBI Taxonomy" id="706587"/>
    <lineage>
        <taxon>Bacteria</taxon>
        <taxon>Pseudomonadati</taxon>
        <taxon>Thermodesulfobacteriota</taxon>
        <taxon>Desulfomonilia</taxon>
        <taxon>Desulfomonilales</taxon>
        <taxon>Desulfomonilaceae</taxon>
        <taxon>Desulfomonile</taxon>
    </lineage>
</organism>
<reference evidence="3" key="1">
    <citation type="submission" date="2012-06" db="EMBL/GenBank/DDBJ databases">
        <title>Complete sequence of chromosome of Desulfomonile tiedjei DSM 6799.</title>
        <authorList>
            <person name="Lucas S."/>
            <person name="Copeland A."/>
            <person name="Lapidus A."/>
            <person name="Glavina del Rio T."/>
            <person name="Dalin E."/>
            <person name="Tice H."/>
            <person name="Bruce D."/>
            <person name="Goodwin L."/>
            <person name="Pitluck S."/>
            <person name="Peters L."/>
            <person name="Ovchinnikova G."/>
            <person name="Zeytun A."/>
            <person name="Lu M."/>
            <person name="Kyrpides N."/>
            <person name="Mavromatis K."/>
            <person name="Ivanova N."/>
            <person name="Brettin T."/>
            <person name="Detter J.C."/>
            <person name="Han C."/>
            <person name="Larimer F."/>
            <person name="Land M."/>
            <person name="Hauser L."/>
            <person name="Markowitz V."/>
            <person name="Cheng J.-F."/>
            <person name="Hugenholtz P."/>
            <person name="Woyke T."/>
            <person name="Wu D."/>
            <person name="Spring S."/>
            <person name="Schroeder M."/>
            <person name="Brambilla E."/>
            <person name="Klenk H.-P."/>
            <person name="Eisen J.A."/>
        </authorList>
    </citation>
    <scope>NUCLEOTIDE SEQUENCE [LARGE SCALE GENOMIC DNA]</scope>
    <source>
        <strain evidence="3">ATCC 49306 / DSM 6799 / DCB-1</strain>
    </source>
</reference>
<evidence type="ECO:0000313" key="3">
    <source>
        <dbReference type="Proteomes" id="UP000006055"/>
    </source>
</evidence>
<dbReference type="eggNOG" id="COG0515">
    <property type="taxonomic scope" value="Bacteria"/>
</dbReference>
<accession>I4C8R5</accession>
<sequence length="208" mass="23578">MTVKSEQARLKVPLNSFLADFSSSLSDQELRDKYDLSAKAFVSLIKALLTKNVISPLDLEKRKEMAVRRDLAKESQFLSGLYICPNCSHPHPSPFARCPACGAVPAEVAPSQEVMENLSASGDHFYIDESKTVRVRKRQQQDDFPPTEEVEIFQEPPQDPPTELLATCKDEDDFPPTEEIRIQEEHSESKKKSTTDQIRSFLNKIKRP</sequence>
<feature type="compositionally biased region" description="Basic and acidic residues" evidence="1">
    <location>
        <begin position="180"/>
        <end position="194"/>
    </location>
</feature>
<gene>
    <name evidence="2" type="ordered locus">Desti_3298</name>
</gene>
<dbReference type="RefSeq" id="WP_014811090.1">
    <property type="nucleotide sequence ID" value="NC_018025.1"/>
</dbReference>
<proteinExistence type="predicted"/>
<dbReference type="EMBL" id="CP003360">
    <property type="protein sequence ID" value="AFM25956.1"/>
    <property type="molecule type" value="Genomic_DNA"/>
</dbReference>
<dbReference type="STRING" id="706587.Desti_3298"/>
<feature type="region of interest" description="Disordered" evidence="1">
    <location>
        <begin position="180"/>
        <end position="208"/>
    </location>
</feature>
<dbReference type="HOGENOM" id="CLU_1319237_0_0_7"/>
<keyword evidence="3" id="KW-1185">Reference proteome</keyword>
<evidence type="ECO:0000256" key="1">
    <source>
        <dbReference type="SAM" id="MobiDB-lite"/>
    </source>
</evidence>
<dbReference type="Proteomes" id="UP000006055">
    <property type="component" value="Chromosome"/>
</dbReference>
<evidence type="ECO:0000313" key="2">
    <source>
        <dbReference type="EMBL" id="AFM25956.1"/>
    </source>
</evidence>
<dbReference type="AlphaFoldDB" id="I4C8R5"/>
<protein>
    <submittedName>
        <fullName evidence="2">Uncharacterized protein</fullName>
    </submittedName>
</protein>
<name>I4C8R5_DESTA</name>